<keyword evidence="2" id="KW-0812">Transmembrane</keyword>
<dbReference type="GeneID" id="111117686"/>
<protein>
    <submittedName>
        <fullName evidence="4">Uncharacterized protein LOC111117686</fullName>
    </submittedName>
</protein>
<feature type="region of interest" description="Disordered" evidence="1">
    <location>
        <begin position="46"/>
        <end position="92"/>
    </location>
</feature>
<dbReference type="KEGG" id="cvn:111117686"/>
<feature type="compositionally biased region" description="Low complexity" evidence="1">
    <location>
        <begin position="65"/>
        <end position="82"/>
    </location>
</feature>
<evidence type="ECO:0000256" key="1">
    <source>
        <dbReference type="SAM" id="MobiDB-lite"/>
    </source>
</evidence>
<dbReference type="OrthoDB" id="10501076at2759"/>
<evidence type="ECO:0000313" key="4">
    <source>
        <dbReference type="RefSeq" id="XP_022312562.1"/>
    </source>
</evidence>
<evidence type="ECO:0000313" key="3">
    <source>
        <dbReference type="Proteomes" id="UP000694844"/>
    </source>
</evidence>
<accession>A0A8B8C9Y0</accession>
<keyword evidence="3" id="KW-1185">Reference proteome</keyword>
<feature type="transmembrane region" description="Helical" evidence="2">
    <location>
        <begin position="126"/>
        <end position="150"/>
    </location>
</feature>
<keyword evidence="2" id="KW-1133">Transmembrane helix</keyword>
<proteinExistence type="predicted"/>
<sequence>MTERTAFNCMALSVGQNGEMSLSKRTCEDNLPFLCEKGTMKTTTTPVAETTLSSSQYTTDRNGFSTTTATESSTKQQTTTDQPDPPVTNLPLDSSTITLQVTTLDTYNETTNSTVEDLPYQSDSSYLLMLAAMLAGVVLLVVMVVMCLIYKRERRRHLFSTDKKKENADMVYSVVKRRKCHTKELRDILDTLSDTSYDVDISAQMTEKHPSDFI</sequence>
<feature type="compositionally biased region" description="Polar residues" evidence="1">
    <location>
        <begin position="46"/>
        <end position="64"/>
    </location>
</feature>
<dbReference type="AlphaFoldDB" id="A0A8B8C9Y0"/>
<dbReference type="Proteomes" id="UP000694844">
    <property type="component" value="Chromosome 2"/>
</dbReference>
<gene>
    <name evidence="4" type="primary">LOC111117686</name>
</gene>
<dbReference type="RefSeq" id="XP_022312562.1">
    <property type="nucleotide sequence ID" value="XM_022456854.1"/>
</dbReference>
<organism evidence="3 4">
    <name type="scientific">Crassostrea virginica</name>
    <name type="common">Eastern oyster</name>
    <dbReference type="NCBI Taxonomy" id="6565"/>
    <lineage>
        <taxon>Eukaryota</taxon>
        <taxon>Metazoa</taxon>
        <taxon>Spiralia</taxon>
        <taxon>Lophotrochozoa</taxon>
        <taxon>Mollusca</taxon>
        <taxon>Bivalvia</taxon>
        <taxon>Autobranchia</taxon>
        <taxon>Pteriomorphia</taxon>
        <taxon>Ostreida</taxon>
        <taxon>Ostreoidea</taxon>
        <taxon>Ostreidae</taxon>
        <taxon>Crassostrea</taxon>
    </lineage>
</organism>
<name>A0A8B8C9Y0_CRAVI</name>
<evidence type="ECO:0000256" key="2">
    <source>
        <dbReference type="SAM" id="Phobius"/>
    </source>
</evidence>
<reference evidence="4" key="1">
    <citation type="submission" date="2025-08" db="UniProtKB">
        <authorList>
            <consortium name="RefSeq"/>
        </authorList>
    </citation>
    <scope>IDENTIFICATION</scope>
    <source>
        <tissue evidence="4">Whole sample</tissue>
    </source>
</reference>
<keyword evidence="2" id="KW-0472">Membrane</keyword>